<keyword evidence="1" id="KW-0812">Transmembrane</keyword>
<feature type="transmembrane region" description="Helical" evidence="1">
    <location>
        <begin position="130"/>
        <end position="148"/>
    </location>
</feature>
<feature type="transmembrane region" description="Helical" evidence="1">
    <location>
        <begin position="160"/>
        <end position="180"/>
    </location>
</feature>
<keyword evidence="1" id="KW-1133">Transmembrane helix</keyword>
<dbReference type="Proteomes" id="UP001476807">
    <property type="component" value="Unassembled WGS sequence"/>
</dbReference>
<organism evidence="2 3">
    <name type="scientific">Pontibacter populi</name>
    <dbReference type="NCBI Taxonomy" id="890055"/>
    <lineage>
        <taxon>Bacteria</taxon>
        <taxon>Pseudomonadati</taxon>
        <taxon>Bacteroidota</taxon>
        <taxon>Cytophagia</taxon>
        <taxon>Cytophagales</taxon>
        <taxon>Hymenobacteraceae</taxon>
        <taxon>Pontibacter</taxon>
    </lineage>
</organism>
<evidence type="ECO:0000313" key="2">
    <source>
        <dbReference type="EMBL" id="MER2998435.1"/>
    </source>
</evidence>
<gene>
    <name evidence="2" type="ORF">ABS362_12840</name>
</gene>
<feature type="transmembrane region" description="Helical" evidence="1">
    <location>
        <begin position="12"/>
        <end position="31"/>
    </location>
</feature>
<proteinExistence type="predicted"/>
<dbReference type="RefSeq" id="WP_350412890.1">
    <property type="nucleotide sequence ID" value="NZ_JBEOKT010000011.1"/>
</dbReference>
<feature type="transmembrane region" description="Helical" evidence="1">
    <location>
        <begin position="43"/>
        <end position="63"/>
    </location>
</feature>
<feature type="transmembrane region" description="Helical" evidence="1">
    <location>
        <begin position="192"/>
        <end position="215"/>
    </location>
</feature>
<feature type="transmembrane region" description="Helical" evidence="1">
    <location>
        <begin position="69"/>
        <end position="88"/>
    </location>
</feature>
<reference evidence="2 3" key="1">
    <citation type="submission" date="2024-06" db="EMBL/GenBank/DDBJ databases">
        <title>Pontibacter populi HYL7-15.</title>
        <authorList>
            <person name="Kim M.K."/>
        </authorList>
    </citation>
    <scope>NUCLEOTIDE SEQUENCE [LARGE SCALE GENOMIC DNA]</scope>
    <source>
        <strain evidence="2 3">HYL7-15</strain>
    </source>
</reference>
<keyword evidence="3" id="KW-1185">Reference proteome</keyword>
<dbReference type="EMBL" id="JBEOKT010000011">
    <property type="protein sequence ID" value="MER2998435.1"/>
    <property type="molecule type" value="Genomic_DNA"/>
</dbReference>
<accession>A0ABV1RVJ9</accession>
<feature type="transmembrane region" description="Helical" evidence="1">
    <location>
        <begin position="100"/>
        <end position="118"/>
    </location>
</feature>
<keyword evidence="1" id="KW-0472">Membrane</keyword>
<name>A0ABV1RVJ9_9BACT</name>
<protein>
    <submittedName>
        <fullName evidence="2">Uncharacterized protein</fullName>
    </submittedName>
</protein>
<sequence length="220" mass="24923">MEFFLRQIYPWLIELGTIWVIVPFIAGLLLIRKPHKSKQFWLLYLLVIVSLLSEGVGQLVVYLGAKNNIWVVHIYTLMEFLILSAIFFNSFRRPVFRKGIILAAVLFIGISLIDAFLLQGITQMNSLTKASGNAMLMLMAILYFYKVANDLTVTYLDRDPVFLLSCSLLILKAGTTMSYAMFNQALAASYDAARICIAITLVLNILYYTALIFILKRATS</sequence>
<comment type="caution">
    <text evidence="2">The sequence shown here is derived from an EMBL/GenBank/DDBJ whole genome shotgun (WGS) entry which is preliminary data.</text>
</comment>
<evidence type="ECO:0000256" key="1">
    <source>
        <dbReference type="SAM" id="Phobius"/>
    </source>
</evidence>
<evidence type="ECO:0000313" key="3">
    <source>
        <dbReference type="Proteomes" id="UP001476807"/>
    </source>
</evidence>